<dbReference type="EMBL" id="AYSL01001840">
    <property type="protein sequence ID" value="KTF05354.1"/>
    <property type="molecule type" value="Genomic_DNA"/>
</dbReference>
<accession>A0A1B6NPN3</accession>
<name>A0A1B6NPN3_9ZZZZ</name>
<feature type="non-terminal residue" evidence="1">
    <location>
        <position position="1"/>
    </location>
</feature>
<proteinExistence type="predicted"/>
<gene>
    <name evidence="1" type="ORF">MGSAQ_003150</name>
</gene>
<organism evidence="1">
    <name type="scientific">marine sediment metagenome</name>
    <dbReference type="NCBI Taxonomy" id="412755"/>
    <lineage>
        <taxon>unclassified sequences</taxon>
        <taxon>metagenomes</taxon>
        <taxon>ecological metagenomes</taxon>
    </lineage>
</organism>
<reference evidence="1" key="1">
    <citation type="submission" date="2013-11" db="EMBL/GenBank/DDBJ databases">
        <title>Microbial diversity, functional groups and degradation webs in Northern and Southern Mediterranean and Red Sea marine crude oil polluted sites.</title>
        <authorList>
            <person name="Daffonchio D."/>
            <person name="Mapelli F."/>
            <person name="Ferrer M."/>
            <person name="Richter M."/>
            <person name="Cherif A."/>
            <person name="Malkawi H.I."/>
            <person name="Yakimov M.M."/>
            <person name="Abdel-Fattah Y.R."/>
            <person name="Blaghen M."/>
            <person name="Golyshin P.N."/>
            <person name="Kalogerakis N."/>
            <person name="Boon N."/>
            <person name="Magagnini M."/>
            <person name="Fava F."/>
        </authorList>
    </citation>
    <scope>NUCLEOTIDE SEQUENCE</scope>
</reference>
<protein>
    <submittedName>
        <fullName evidence="1">Uncharacterized protein</fullName>
    </submittedName>
</protein>
<sequence>HWICDVLTAPEDNAVVQQVIDKVATLTAARPVYTK</sequence>
<evidence type="ECO:0000313" key="1">
    <source>
        <dbReference type="EMBL" id="KTF05354.1"/>
    </source>
</evidence>
<comment type="caution">
    <text evidence="1">The sequence shown here is derived from an EMBL/GenBank/DDBJ whole genome shotgun (WGS) entry which is preliminary data.</text>
</comment>
<dbReference type="AlphaFoldDB" id="A0A1B6NPN3"/>